<evidence type="ECO:0000259" key="8">
    <source>
        <dbReference type="Pfam" id="PF23559"/>
    </source>
</evidence>
<dbReference type="PRINTS" id="PR00364">
    <property type="entry name" value="DISEASERSIST"/>
</dbReference>
<dbReference type="InterPro" id="IPR050905">
    <property type="entry name" value="Plant_NBS-LRR"/>
</dbReference>
<dbReference type="RefSeq" id="XP_022749331.1">
    <property type="nucleotide sequence ID" value="XM_022893596.1"/>
</dbReference>
<proteinExistence type="inferred from homology"/>
<gene>
    <name evidence="10 11 12" type="primary">LOC111298874</name>
</gene>
<dbReference type="OrthoDB" id="1926275at2759"/>
<dbReference type="GeneID" id="111298874"/>
<dbReference type="PANTHER" id="PTHR33463:SF212">
    <property type="entry name" value="AND NB-ARC DOMAINS-CONTAINING DISEASE RESISTANCE PROTEIN, PUTATIVE-RELATED"/>
    <property type="match status" value="1"/>
</dbReference>
<evidence type="ECO:0000256" key="2">
    <source>
        <dbReference type="ARBA" id="ARBA00022737"/>
    </source>
</evidence>
<evidence type="ECO:0000256" key="5">
    <source>
        <dbReference type="ARBA" id="ARBA00022840"/>
    </source>
</evidence>
<dbReference type="SUPFAM" id="SSF52540">
    <property type="entry name" value="P-loop containing nucleoside triphosphate hydrolases"/>
    <property type="match status" value="1"/>
</dbReference>
<dbReference type="GO" id="GO:0006952">
    <property type="term" value="P:defense response"/>
    <property type="evidence" value="ECO:0007669"/>
    <property type="project" value="UniProtKB-KW"/>
</dbReference>
<dbReference type="Pfam" id="PF13855">
    <property type="entry name" value="LRR_8"/>
    <property type="match status" value="1"/>
</dbReference>
<feature type="domain" description="Disease resistance protein winged helix" evidence="8">
    <location>
        <begin position="398"/>
        <end position="469"/>
    </location>
</feature>
<dbReference type="FunFam" id="1.10.10.10:FF:000322">
    <property type="entry name" value="Probable disease resistance protein At1g63360"/>
    <property type="match status" value="1"/>
</dbReference>
<keyword evidence="5" id="KW-0067">ATP-binding</keyword>
<dbReference type="GO" id="GO:0043531">
    <property type="term" value="F:ADP binding"/>
    <property type="evidence" value="ECO:0007669"/>
    <property type="project" value="InterPro"/>
</dbReference>
<dbReference type="InterPro" id="IPR058922">
    <property type="entry name" value="WHD_DRP"/>
</dbReference>
<reference evidence="10 11" key="1">
    <citation type="submission" date="2025-04" db="UniProtKB">
        <authorList>
            <consortium name="RefSeq"/>
        </authorList>
    </citation>
    <scope>IDENTIFICATION</scope>
    <source>
        <tissue evidence="10 11">Fruit stalk</tissue>
    </source>
</reference>
<evidence type="ECO:0000313" key="12">
    <source>
        <dbReference type="RefSeq" id="XP_022749332.1"/>
    </source>
</evidence>
<dbReference type="SUPFAM" id="SSF52058">
    <property type="entry name" value="L domain-like"/>
    <property type="match status" value="1"/>
</dbReference>
<sequence length="995" mass="113733">MEVLGSILEIVRIIWDPIGKCFKYHRSVEKYMMILHKKMEELNSRREDIESRLNIELHSGKTLKKEVKLWLDSVQKVTSELHTISQEVGERKYLSRAHLGKKISFKIQLVEELHQKGAFGDRLVTDAPPGNKDILPTTELVGETTVRSKIEEIWNCLMDDNYRKIGVYGMGGVGKTTMIKHIHNKLIKETNKFDNVILVSVSKSTSVTQLQDKVAHALGVCMSENESEMIRAAELFAMMGTMRKYILILDDVWEEFQLEDVGIPEPTADNESKFILTTRLADVCFRMGCKRIKAELLTEEEAWTLFVEKAGCNIISPHIKAIAKEVARECACLPLAIVTIARSMKGVTESCEWRNALEELRDSTRGHHDMRRVLEQLKFSYNHLDDEKHRHCLLYCALYPEDLDIGRKELIERLIAGGVIDGMSSRQAAFDKGHAMLNKLEKACLLECVTDKNENNKRVKMHDLIRDMVHHVTDISSHLMVKAGLHLREIPNETYWTEDLEMVSLMHNYISEIPSNASPMCPRLSTLLLSSNHCLRRIPDPFFLHMGTLQVLDLSDTSIEVLPNSISKLEKLTALLLRRCARLRCVPPLDKLIFLRKLDLCHAGIKEIPQGLEMLVSLRYLNLYTPHLEFLPCGSLSKLLNLQVLITYGASKTLKVKGEEVAGLKKLEMFSGQFYSMQDFNRYVHSISTRGREPHMYSIRVGESHAVTVEEEQESFGKHVKLVKCFIGRGHDELCLPNGIQTLDMYDCHGVASLCEISSLNNATDLRSCEITKCADVKCAFQASSSIPLQSLESLRLIDLLNFVSLSYKVGAVTLPDGTFRNLKSFLISRCPNIIRLFTPSLLLQLHNLSVLEVSFCPEMEEIVAKEHEEDHGESINEDTATTNHPMLRHLFFCELPKLKSIYVGILRCESLQVIEIYGCPRLNRLPFSLYLVPSNLEKISATEEWWESLEWDQPNAKSAFQPFFKNCLPHRIRFRNRYHFLSISITKTKLMMFL</sequence>
<keyword evidence="3" id="KW-0547">Nucleotide-binding</keyword>
<evidence type="ECO:0000313" key="11">
    <source>
        <dbReference type="RefSeq" id="XP_022749331.1"/>
    </source>
</evidence>
<dbReference type="Proteomes" id="UP000515121">
    <property type="component" value="Unplaced"/>
</dbReference>
<dbReference type="InterPro" id="IPR001611">
    <property type="entry name" value="Leu-rich_rpt"/>
</dbReference>
<keyword evidence="2" id="KW-0677">Repeat</keyword>
<protein>
    <submittedName>
        <fullName evidence="10 11">Disease resistance protein At4g27190-like isoform X1</fullName>
    </submittedName>
</protein>
<dbReference type="PANTHER" id="PTHR33463">
    <property type="entry name" value="NB-ARC DOMAIN-CONTAINING PROTEIN-RELATED"/>
    <property type="match status" value="1"/>
</dbReference>
<dbReference type="RefSeq" id="XP_022749330.1">
    <property type="nucleotide sequence ID" value="XM_022893595.1"/>
</dbReference>
<dbReference type="RefSeq" id="XP_022749332.1">
    <property type="nucleotide sequence ID" value="XM_022893597.1"/>
</dbReference>
<dbReference type="Gene3D" id="3.80.10.10">
    <property type="entry name" value="Ribonuclease Inhibitor"/>
    <property type="match status" value="2"/>
</dbReference>
<dbReference type="GO" id="GO:0005524">
    <property type="term" value="F:ATP binding"/>
    <property type="evidence" value="ECO:0007669"/>
    <property type="project" value="UniProtKB-KW"/>
</dbReference>
<dbReference type="Pfam" id="PF00931">
    <property type="entry name" value="NB-ARC"/>
    <property type="match status" value="1"/>
</dbReference>
<evidence type="ECO:0000259" key="7">
    <source>
        <dbReference type="Pfam" id="PF23247"/>
    </source>
</evidence>
<evidence type="ECO:0000313" key="10">
    <source>
        <dbReference type="RefSeq" id="XP_022749330.1"/>
    </source>
</evidence>
<dbReference type="InterPro" id="IPR032675">
    <property type="entry name" value="LRR_dom_sf"/>
</dbReference>
<dbReference type="InterPro" id="IPR042197">
    <property type="entry name" value="Apaf_helical"/>
</dbReference>
<evidence type="ECO:0000256" key="3">
    <source>
        <dbReference type="ARBA" id="ARBA00022741"/>
    </source>
</evidence>
<dbReference type="Pfam" id="PF23559">
    <property type="entry name" value="WHD_DRP"/>
    <property type="match status" value="1"/>
</dbReference>
<dbReference type="InterPro" id="IPR027417">
    <property type="entry name" value="P-loop_NTPase"/>
</dbReference>
<evidence type="ECO:0000313" key="9">
    <source>
        <dbReference type="Proteomes" id="UP000515121"/>
    </source>
</evidence>
<feature type="domain" description="NB-ARC" evidence="6">
    <location>
        <begin position="148"/>
        <end position="311"/>
    </location>
</feature>
<dbReference type="InterPro" id="IPR002182">
    <property type="entry name" value="NB-ARC"/>
</dbReference>
<evidence type="ECO:0000256" key="4">
    <source>
        <dbReference type="ARBA" id="ARBA00022821"/>
    </source>
</evidence>
<comment type="similarity">
    <text evidence="1">Belongs to the disease resistance NB-LRR family.</text>
</comment>
<dbReference type="AlphaFoldDB" id="A0A6P5ZAA6"/>
<dbReference type="KEGG" id="dzi:111298874"/>
<evidence type="ECO:0000256" key="1">
    <source>
        <dbReference type="ARBA" id="ARBA00008894"/>
    </source>
</evidence>
<accession>A0A6P5ZAA6</accession>
<evidence type="ECO:0000259" key="6">
    <source>
        <dbReference type="Pfam" id="PF00931"/>
    </source>
</evidence>
<dbReference type="Gene3D" id="3.40.50.300">
    <property type="entry name" value="P-loop containing nucleotide triphosphate hydrolases"/>
    <property type="match status" value="1"/>
</dbReference>
<dbReference type="InterPro" id="IPR057135">
    <property type="entry name" value="At4g27190-like_LRR"/>
</dbReference>
<keyword evidence="4" id="KW-0611">Plant defense</keyword>
<dbReference type="Gene3D" id="1.10.8.430">
    <property type="entry name" value="Helical domain of apoptotic protease-activating factors"/>
    <property type="match status" value="1"/>
</dbReference>
<feature type="domain" description="Disease resistance protein At4g27190-like leucine-rich repeats" evidence="7">
    <location>
        <begin position="814"/>
        <end position="938"/>
    </location>
</feature>
<dbReference type="FunFam" id="3.40.50.300:FF:001091">
    <property type="entry name" value="Probable disease resistance protein At1g61300"/>
    <property type="match status" value="1"/>
</dbReference>
<organism evidence="9 11">
    <name type="scientific">Durio zibethinus</name>
    <name type="common">Durian</name>
    <dbReference type="NCBI Taxonomy" id="66656"/>
    <lineage>
        <taxon>Eukaryota</taxon>
        <taxon>Viridiplantae</taxon>
        <taxon>Streptophyta</taxon>
        <taxon>Embryophyta</taxon>
        <taxon>Tracheophyta</taxon>
        <taxon>Spermatophyta</taxon>
        <taxon>Magnoliopsida</taxon>
        <taxon>eudicotyledons</taxon>
        <taxon>Gunneridae</taxon>
        <taxon>Pentapetalae</taxon>
        <taxon>rosids</taxon>
        <taxon>malvids</taxon>
        <taxon>Malvales</taxon>
        <taxon>Malvaceae</taxon>
        <taxon>Helicteroideae</taxon>
        <taxon>Durio</taxon>
    </lineage>
</organism>
<dbReference type="Pfam" id="PF23247">
    <property type="entry name" value="LRR_RPS2"/>
    <property type="match status" value="1"/>
</dbReference>
<keyword evidence="9" id="KW-1185">Reference proteome</keyword>
<name>A0A6P5ZAA6_DURZI</name>